<sequence>MFGFVALGALVFLSEIDFDVAPITLGRPRCVARITLHLLQVRCHALHRDTPSLANLVFLHQRLQRLHTNVGAGSGIDNDLVAIADDIFVRIAPRGQQEPVAFVDLGALQGMRQRRVGQPAWFARCGGFVKLVHEPERQIPGELIRRAVTIGAFDLNRGKVGAGQKTVAVNIERGMAVLASHSFLVVNVLLHRQVVFGMQLGLVTAVFGVGRMERGFHQSLKRDADPFTTIVTGGASFHGNAAVRRAVHGDLGIAGALDRMHQCVPRFIVRYRLIVTFVKALVPVGDVARGTAHAAEIASFLSSFDCVMATLAFLTDIGERGK</sequence>
<dbReference type="PATRIC" id="fig|1265738.3.peg.2439"/>
<dbReference type="Proteomes" id="UP000011991">
    <property type="component" value="Unassembled WGS sequence"/>
</dbReference>
<protein>
    <submittedName>
        <fullName evidence="1">Uncharacterized protein</fullName>
    </submittedName>
</protein>
<accession>M5RMU0</accession>
<comment type="caution">
    <text evidence="1">The sequence shown here is derived from an EMBL/GenBank/DDBJ whole genome shotgun (WGS) entry which is preliminary data.</text>
</comment>
<dbReference type="EMBL" id="ANOG01000342">
    <property type="protein sequence ID" value="EMI20643.1"/>
    <property type="molecule type" value="Genomic_DNA"/>
</dbReference>
<organism evidence="1 2">
    <name type="scientific">Rhodopirellula maiorica SM1</name>
    <dbReference type="NCBI Taxonomy" id="1265738"/>
    <lineage>
        <taxon>Bacteria</taxon>
        <taxon>Pseudomonadati</taxon>
        <taxon>Planctomycetota</taxon>
        <taxon>Planctomycetia</taxon>
        <taxon>Pirellulales</taxon>
        <taxon>Pirellulaceae</taxon>
        <taxon>Novipirellula</taxon>
    </lineage>
</organism>
<name>M5RMU0_9BACT</name>
<proteinExistence type="predicted"/>
<dbReference type="AlphaFoldDB" id="M5RMU0"/>
<evidence type="ECO:0000313" key="2">
    <source>
        <dbReference type="Proteomes" id="UP000011991"/>
    </source>
</evidence>
<evidence type="ECO:0000313" key="1">
    <source>
        <dbReference type="EMBL" id="EMI20643.1"/>
    </source>
</evidence>
<gene>
    <name evidence="1" type="ORF">RMSM_02429</name>
</gene>
<keyword evidence="2" id="KW-1185">Reference proteome</keyword>
<reference evidence="1 2" key="1">
    <citation type="journal article" date="2013" name="Mar. Genomics">
        <title>Expression of sulfatases in Rhodopirellula baltica and the diversity of sulfatases in the genus Rhodopirellula.</title>
        <authorList>
            <person name="Wegner C.E."/>
            <person name="Richter-Heitmann T."/>
            <person name="Klindworth A."/>
            <person name="Klockow C."/>
            <person name="Richter M."/>
            <person name="Achstetter T."/>
            <person name="Glockner F.O."/>
            <person name="Harder J."/>
        </authorList>
    </citation>
    <scope>NUCLEOTIDE SEQUENCE [LARGE SCALE GENOMIC DNA]</scope>
    <source>
        <strain evidence="1 2">SM1</strain>
    </source>
</reference>